<dbReference type="Proteomes" id="UP000008022">
    <property type="component" value="Unassembled WGS sequence"/>
</dbReference>
<dbReference type="HOGENOM" id="CLU_2175151_0_0_1"/>
<dbReference type="AlphaFoldDB" id="A0A0E0P383"/>
<name>A0A0E0P383_ORYRU</name>
<sequence length="110" mass="10624">MAAAALGLPACGGAAPRRIEPAAVAPSGGGSGVGAAPPRIEVAAAAASASRCAPPRVEAAAAGRAPSVLLPSPTPPKTEPGPGGFHGWTGWWKLVNAQTKDLDIDESGPG</sequence>
<evidence type="ECO:0000313" key="2">
    <source>
        <dbReference type="EnsemblPlants" id="ORUFI03G40910.1"/>
    </source>
</evidence>
<reference evidence="3" key="1">
    <citation type="submission" date="2013-06" db="EMBL/GenBank/DDBJ databases">
        <authorList>
            <person name="Zhao Q."/>
        </authorList>
    </citation>
    <scope>NUCLEOTIDE SEQUENCE</scope>
    <source>
        <strain evidence="3">cv. W1943</strain>
    </source>
</reference>
<evidence type="ECO:0000313" key="3">
    <source>
        <dbReference type="Proteomes" id="UP000008022"/>
    </source>
</evidence>
<accession>A0A0E0P383</accession>
<organism evidence="2 3">
    <name type="scientific">Oryza rufipogon</name>
    <name type="common">Brownbeard rice</name>
    <name type="synonym">Asian wild rice</name>
    <dbReference type="NCBI Taxonomy" id="4529"/>
    <lineage>
        <taxon>Eukaryota</taxon>
        <taxon>Viridiplantae</taxon>
        <taxon>Streptophyta</taxon>
        <taxon>Embryophyta</taxon>
        <taxon>Tracheophyta</taxon>
        <taxon>Spermatophyta</taxon>
        <taxon>Magnoliopsida</taxon>
        <taxon>Liliopsida</taxon>
        <taxon>Poales</taxon>
        <taxon>Poaceae</taxon>
        <taxon>BOP clade</taxon>
        <taxon>Oryzoideae</taxon>
        <taxon>Oryzeae</taxon>
        <taxon>Oryzinae</taxon>
        <taxon>Oryza</taxon>
    </lineage>
</organism>
<protein>
    <submittedName>
        <fullName evidence="2">Uncharacterized protein</fullName>
    </submittedName>
</protein>
<evidence type="ECO:0000256" key="1">
    <source>
        <dbReference type="SAM" id="MobiDB-lite"/>
    </source>
</evidence>
<reference evidence="2" key="2">
    <citation type="submission" date="2015-06" db="UniProtKB">
        <authorList>
            <consortium name="EnsemblPlants"/>
        </authorList>
    </citation>
    <scope>IDENTIFICATION</scope>
</reference>
<dbReference type="Gramene" id="ORUFI03G40910.1">
    <property type="protein sequence ID" value="ORUFI03G40910.1"/>
    <property type="gene ID" value="ORUFI03G40910"/>
</dbReference>
<keyword evidence="3" id="KW-1185">Reference proteome</keyword>
<dbReference type="EnsemblPlants" id="ORUFI03G40910.1">
    <property type="protein sequence ID" value="ORUFI03G40910.1"/>
    <property type="gene ID" value="ORUFI03G40910"/>
</dbReference>
<feature type="region of interest" description="Disordered" evidence="1">
    <location>
        <begin position="64"/>
        <end position="86"/>
    </location>
</feature>
<proteinExistence type="predicted"/>